<proteinExistence type="predicted"/>
<reference evidence="1 2" key="1">
    <citation type="journal article" date="2015" name="Nature">
        <title>rRNA introns, odd ribosomes, and small enigmatic genomes across a large radiation of phyla.</title>
        <authorList>
            <person name="Brown C.T."/>
            <person name="Hug L.A."/>
            <person name="Thomas B.C."/>
            <person name="Sharon I."/>
            <person name="Castelle C.J."/>
            <person name="Singh A."/>
            <person name="Wilkins M.J."/>
            <person name="Williams K.H."/>
            <person name="Banfield J.F."/>
        </authorList>
    </citation>
    <scope>NUCLEOTIDE SEQUENCE [LARGE SCALE GENOMIC DNA]</scope>
</reference>
<gene>
    <name evidence="1" type="ORF">UR92_C0008G0010</name>
</gene>
<evidence type="ECO:0000313" key="1">
    <source>
        <dbReference type="EMBL" id="KKP88306.1"/>
    </source>
</evidence>
<protein>
    <submittedName>
        <fullName evidence="1">Uncharacterized protein</fullName>
    </submittedName>
</protein>
<dbReference type="AlphaFoldDB" id="A0A0G0DHU6"/>
<comment type="caution">
    <text evidence="1">The sequence shown here is derived from an EMBL/GenBank/DDBJ whole genome shotgun (WGS) entry which is preliminary data.</text>
</comment>
<dbReference type="Proteomes" id="UP000034683">
    <property type="component" value="Unassembled WGS sequence"/>
</dbReference>
<sequence>MVTDFLKELVSAIETISEETIHHFSLSLPAVGEGEKTTGILSEEGKKIYSLLILKENEIDEEDLSILEKGEDSSSVEEDNLEDYRRIIRLEYVNILFNLN</sequence>
<accession>A0A0G0DHU6</accession>
<organism evidence="1 2">
    <name type="scientific">Candidatus Nomurabacteria bacterium GW2011_GWA2_35_80</name>
    <dbReference type="NCBI Taxonomy" id="1618733"/>
    <lineage>
        <taxon>Bacteria</taxon>
        <taxon>Candidatus Nomuraibacteriota</taxon>
    </lineage>
</organism>
<evidence type="ECO:0000313" key="2">
    <source>
        <dbReference type="Proteomes" id="UP000034683"/>
    </source>
</evidence>
<dbReference type="EMBL" id="LBRA01000008">
    <property type="protein sequence ID" value="KKP88306.1"/>
    <property type="molecule type" value="Genomic_DNA"/>
</dbReference>
<name>A0A0G0DHU6_9BACT</name>